<evidence type="ECO:0000256" key="10">
    <source>
        <dbReference type="ARBA" id="ARBA00023157"/>
    </source>
</evidence>
<name>A0A267DXC6_9PLAT</name>
<dbReference type="SUPFAM" id="SSF53187">
    <property type="entry name" value="Zn-dependent exopeptidases"/>
    <property type="match status" value="1"/>
</dbReference>
<keyword evidence="5" id="KW-0479">Metal-binding</keyword>
<keyword evidence="10" id="KW-1015">Disulfide bond</keyword>
<dbReference type="GO" id="GO:0006508">
    <property type="term" value="P:proteolysis"/>
    <property type="evidence" value="ECO:0007669"/>
    <property type="project" value="UniProtKB-KW"/>
</dbReference>
<organism evidence="14 15">
    <name type="scientific">Macrostomum lignano</name>
    <dbReference type="NCBI Taxonomy" id="282301"/>
    <lineage>
        <taxon>Eukaryota</taxon>
        <taxon>Metazoa</taxon>
        <taxon>Spiralia</taxon>
        <taxon>Lophotrochozoa</taxon>
        <taxon>Platyhelminthes</taxon>
        <taxon>Rhabditophora</taxon>
        <taxon>Macrostomorpha</taxon>
        <taxon>Macrostomida</taxon>
        <taxon>Macrostomidae</taxon>
        <taxon>Macrostomum</taxon>
    </lineage>
</organism>
<keyword evidence="7" id="KW-0378">Hydrolase</keyword>
<dbReference type="Pfam" id="PF00246">
    <property type="entry name" value="Peptidase_M14"/>
    <property type="match status" value="1"/>
</dbReference>
<dbReference type="EMBL" id="NIVC01003123">
    <property type="protein sequence ID" value="PAA53152.1"/>
    <property type="molecule type" value="Genomic_DNA"/>
</dbReference>
<dbReference type="SUPFAM" id="SSF54897">
    <property type="entry name" value="Protease propeptides/inhibitors"/>
    <property type="match status" value="1"/>
</dbReference>
<keyword evidence="4" id="KW-0645">Protease</keyword>
<accession>A0A267DXC6</accession>
<sequence>MKICLLLIAAGLLICQTVQGGKTFSFEGYRLYRADPFTKEAAAVLRSLHDAYPSEPEPGLGLTFFNYPSHRNVKVDILVPPRLVSAFRKAVAGRPDIQLELLHRNYGRVAAQADRENRQFPRLMKRLRRAVRRSDQLILNHNQYLRYDQLLEAVNTLAQQCNLLRSNTCRQQEIGSAYEGRKLIVLRIEKSQTDKQKRKVWIDGGIHAREWISPATVLYMADVLISKGLNRRMWTPEVVALLDYYDFLMLPLYNPDGYEYSHSHYRFWRKNRQTNGGHPSQSRVCRGVDLNRNYGYKWGGSGSSSDPCQDNYRGTGPFSAMESAAVKRFVEQENSDKKILLFLSYHSYGQYVLMPFGFKRGAYPRPALSAGKMSCVAFFGSREMFATNHRFYIHGTSADVLYEASGGSDDWAHGSLEVPYSLTVELPDDGAYGFLLPPAYIRNVGSEAVRGLLAMLRTIHDLETNTNFYRTRCLAHTAASDY</sequence>
<dbReference type="OrthoDB" id="3626597at2759"/>
<dbReference type="CDD" id="cd03860">
    <property type="entry name" value="M14_CP_A-B_like"/>
    <property type="match status" value="1"/>
</dbReference>
<evidence type="ECO:0000259" key="13">
    <source>
        <dbReference type="PROSITE" id="PS52035"/>
    </source>
</evidence>
<proteinExistence type="inferred from homology"/>
<dbReference type="STRING" id="282301.A0A267DXC6"/>
<dbReference type="Gene3D" id="3.30.70.340">
    <property type="entry name" value="Metallocarboxypeptidase-like"/>
    <property type="match status" value="1"/>
</dbReference>
<dbReference type="GO" id="GO:0008270">
    <property type="term" value="F:zinc ion binding"/>
    <property type="evidence" value="ECO:0007669"/>
    <property type="project" value="InterPro"/>
</dbReference>
<dbReference type="Gene3D" id="3.40.630.10">
    <property type="entry name" value="Zn peptidases"/>
    <property type="match status" value="1"/>
</dbReference>
<evidence type="ECO:0000256" key="1">
    <source>
        <dbReference type="ARBA" id="ARBA00001947"/>
    </source>
</evidence>
<dbReference type="InterPro" id="IPR000834">
    <property type="entry name" value="Peptidase_M14"/>
</dbReference>
<feature type="active site" description="Proton donor/acceptor" evidence="11">
    <location>
        <position position="425"/>
    </location>
</feature>
<keyword evidence="8" id="KW-0862">Zinc</keyword>
<evidence type="ECO:0000256" key="11">
    <source>
        <dbReference type="PROSITE-ProRule" id="PRU01379"/>
    </source>
</evidence>
<keyword evidence="6 12" id="KW-0732">Signal</keyword>
<evidence type="ECO:0000256" key="5">
    <source>
        <dbReference type="ARBA" id="ARBA00022723"/>
    </source>
</evidence>
<evidence type="ECO:0000256" key="8">
    <source>
        <dbReference type="ARBA" id="ARBA00022833"/>
    </source>
</evidence>
<evidence type="ECO:0000256" key="9">
    <source>
        <dbReference type="ARBA" id="ARBA00023049"/>
    </source>
</evidence>
<dbReference type="PANTHER" id="PTHR11705:SF91">
    <property type="entry name" value="FI01817P-RELATED"/>
    <property type="match status" value="1"/>
</dbReference>
<gene>
    <name evidence="14" type="ORF">BOX15_Mlig026944g1</name>
</gene>
<dbReference type="PRINTS" id="PR00765">
    <property type="entry name" value="CRBOXYPTASEA"/>
</dbReference>
<feature type="signal peptide" evidence="12">
    <location>
        <begin position="1"/>
        <end position="20"/>
    </location>
</feature>
<dbReference type="SMART" id="SM00631">
    <property type="entry name" value="Zn_pept"/>
    <property type="match status" value="1"/>
</dbReference>
<dbReference type="GO" id="GO:0004181">
    <property type="term" value="F:metallocarboxypeptidase activity"/>
    <property type="evidence" value="ECO:0007669"/>
    <property type="project" value="InterPro"/>
</dbReference>
<comment type="similarity">
    <text evidence="2 11">Belongs to the peptidase M14 family.</text>
</comment>
<dbReference type="AlphaFoldDB" id="A0A267DXC6"/>
<evidence type="ECO:0000256" key="12">
    <source>
        <dbReference type="SAM" id="SignalP"/>
    </source>
</evidence>
<dbReference type="Proteomes" id="UP000215902">
    <property type="component" value="Unassembled WGS sequence"/>
</dbReference>
<feature type="chain" id="PRO_5012130854" description="Peptidase M14 domain-containing protein" evidence="12">
    <location>
        <begin position="21"/>
        <end position="482"/>
    </location>
</feature>
<dbReference type="InterPro" id="IPR036990">
    <property type="entry name" value="M14A-like_propep"/>
</dbReference>
<keyword evidence="3" id="KW-0121">Carboxypeptidase</keyword>
<reference evidence="14 15" key="1">
    <citation type="submission" date="2017-06" db="EMBL/GenBank/DDBJ databases">
        <title>A platform for efficient transgenesis in Macrostomum lignano, a flatworm model organism for stem cell research.</title>
        <authorList>
            <person name="Berezikov E."/>
        </authorList>
    </citation>
    <scope>NUCLEOTIDE SEQUENCE [LARGE SCALE GENOMIC DNA]</scope>
    <source>
        <strain evidence="14">DV1</strain>
        <tissue evidence="14">Whole organism</tissue>
    </source>
</reference>
<comment type="caution">
    <text evidence="14">The sequence shown here is derived from an EMBL/GenBank/DDBJ whole genome shotgun (WGS) entry which is preliminary data.</text>
</comment>
<feature type="domain" description="Peptidase M14" evidence="13">
    <location>
        <begin position="143"/>
        <end position="459"/>
    </location>
</feature>
<evidence type="ECO:0000256" key="3">
    <source>
        <dbReference type="ARBA" id="ARBA00022645"/>
    </source>
</evidence>
<evidence type="ECO:0000313" key="15">
    <source>
        <dbReference type="Proteomes" id="UP000215902"/>
    </source>
</evidence>
<evidence type="ECO:0000256" key="7">
    <source>
        <dbReference type="ARBA" id="ARBA00022801"/>
    </source>
</evidence>
<dbReference type="PANTHER" id="PTHR11705">
    <property type="entry name" value="PROTEASE FAMILY M14 CARBOXYPEPTIDASE A,B"/>
    <property type="match status" value="1"/>
</dbReference>
<evidence type="ECO:0000256" key="4">
    <source>
        <dbReference type="ARBA" id="ARBA00022670"/>
    </source>
</evidence>
<keyword evidence="9" id="KW-0482">Metalloprotease</keyword>
<keyword evidence="15" id="KW-1185">Reference proteome</keyword>
<dbReference type="FunFam" id="3.40.630.10:FF:000084">
    <property type="entry name" value="Carboxypeptidase B2"/>
    <property type="match status" value="1"/>
</dbReference>
<dbReference type="PROSITE" id="PS52035">
    <property type="entry name" value="PEPTIDASE_M14"/>
    <property type="match status" value="1"/>
</dbReference>
<comment type="cofactor">
    <cofactor evidence="1">
        <name>Zn(2+)</name>
        <dbReference type="ChEBI" id="CHEBI:29105"/>
    </cofactor>
</comment>
<evidence type="ECO:0000313" key="14">
    <source>
        <dbReference type="EMBL" id="PAA53152.1"/>
    </source>
</evidence>
<evidence type="ECO:0000256" key="6">
    <source>
        <dbReference type="ARBA" id="ARBA00022729"/>
    </source>
</evidence>
<protein>
    <recommendedName>
        <fullName evidence="13">Peptidase M14 domain-containing protein</fullName>
    </recommendedName>
</protein>
<dbReference type="GO" id="GO:0005615">
    <property type="term" value="C:extracellular space"/>
    <property type="evidence" value="ECO:0007669"/>
    <property type="project" value="TreeGrafter"/>
</dbReference>
<evidence type="ECO:0000256" key="2">
    <source>
        <dbReference type="ARBA" id="ARBA00005988"/>
    </source>
</evidence>